<dbReference type="Gene3D" id="3.30.70.330">
    <property type="match status" value="1"/>
</dbReference>
<organism evidence="8 9">
    <name type="scientific">Lophiotrema nucula</name>
    <dbReference type="NCBI Taxonomy" id="690887"/>
    <lineage>
        <taxon>Eukaryota</taxon>
        <taxon>Fungi</taxon>
        <taxon>Dikarya</taxon>
        <taxon>Ascomycota</taxon>
        <taxon>Pezizomycotina</taxon>
        <taxon>Dothideomycetes</taxon>
        <taxon>Pleosporomycetidae</taxon>
        <taxon>Pleosporales</taxon>
        <taxon>Lophiotremataceae</taxon>
        <taxon>Lophiotrema</taxon>
    </lineage>
</organism>
<feature type="compositionally biased region" description="Basic and acidic residues" evidence="6">
    <location>
        <begin position="347"/>
        <end position="358"/>
    </location>
</feature>
<dbReference type="InterPro" id="IPR035979">
    <property type="entry name" value="RBD_domain_sf"/>
</dbReference>
<feature type="region of interest" description="Disordered" evidence="6">
    <location>
        <begin position="347"/>
        <end position="366"/>
    </location>
</feature>
<evidence type="ECO:0000256" key="4">
    <source>
        <dbReference type="ARBA" id="ARBA00023186"/>
    </source>
</evidence>
<keyword evidence="4" id="KW-0143">Chaperone</keyword>
<feature type="compositionally biased region" description="Polar residues" evidence="6">
    <location>
        <begin position="282"/>
        <end position="309"/>
    </location>
</feature>
<protein>
    <recommendedName>
        <fullName evidence="7">J domain-containing protein</fullName>
    </recommendedName>
</protein>
<evidence type="ECO:0000256" key="3">
    <source>
        <dbReference type="ARBA" id="ARBA00022490"/>
    </source>
</evidence>
<dbReference type="PANTHER" id="PTHR44313">
    <property type="entry name" value="DNAJ HOMOLOG SUBFAMILY C MEMBER 17"/>
    <property type="match status" value="1"/>
</dbReference>
<dbReference type="SUPFAM" id="SSF54928">
    <property type="entry name" value="RNA-binding domain, RBD"/>
    <property type="match status" value="1"/>
</dbReference>
<keyword evidence="9" id="KW-1185">Reference proteome</keyword>
<dbReference type="Proteomes" id="UP000799770">
    <property type="component" value="Unassembled WGS sequence"/>
</dbReference>
<dbReference type="GO" id="GO:0005681">
    <property type="term" value="C:spliceosomal complex"/>
    <property type="evidence" value="ECO:0007669"/>
    <property type="project" value="TreeGrafter"/>
</dbReference>
<dbReference type="PANTHER" id="PTHR44313:SF1">
    <property type="entry name" value="DNAJ HOMOLOG SUBFAMILY C MEMBER 17"/>
    <property type="match status" value="1"/>
</dbReference>
<feature type="domain" description="J" evidence="7">
    <location>
        <begin position="17"/>
        <end position="82"/>
    </location>
</feature>
<dbReference type="CDD" id="cd06257">
    <property type="entry name" value="DnaJ"/>
    <property type="match status" value="1"/>
</dbReference>
<dbReference type="Gene3D" id="1.10.287.110">
    <property type="entry name" value="DnaJ domain"/>
    <property type="match status" value="1"/>
</dbReference>
<feature type="region of interest" description="Disordered" evidence="6">
    <location>
        <begin position="102"/>
        <end position="187"/>
    </location>
</feature>
<dbReference type="SUPFAM" id="SSF46565">
    <property type="entry name" value="Chaperone J-domain"/>
    <property type="match status" value="1"/>
</dbReference>
<dbReference type="Pfam" id="PF00226">
    <property type="entry name" value="DnaJ"/>
    <property type="match status" value="1"/>
</dbReference>
<dbReference type="GO" id="GO:0005737">
    <property type="term" value="C:cytoplasm"/>
    <property type="evidence" value="ECO:0007669"/>
    <property type="project" value="UniProtKB-SubCell"/>
</dbReference>
<reference evidence="8" key="1">
    <citation type="journal article" date="2020" name="Stud. Mycol.">
        <title>101 Dothideomycetes genomes: a test case for predicting lifestyles and emergence of pathogens.</title>
        <authorList>
            <person name="Haridas S."/>
            <person name="Albert R."/>
            <person name="Binder M."/>
            <person name="Bloem J."/>
            <person name="Labutti K."/>
            <person name="Salamov A."/>
            <person name="Andreopoulos B."/>
            <person name="Baker S."/>
            <person name="Barry K."/>
            <person name="Bills G."/>
            <person name="Bluhm B."/>
            <person name="Cannon C."/>
            <person name="Castanera R."/>
            <person name="Culley D."/>
            <person name="Daum C."/>
            <person name="Ezra D."/>
            <person name="Gonzalez J."/>
            <person name="Henrissat B."/>
            <person name="Kuo A."/>
            <person name="Liang C."/>
            <person name="Lipzen A."/>
            <person name="Lutzoni F."/>
            <person name="Magnuson J."/>
            <person name="Mondo S."/>
            <person name="Nolan M."/>
            <person name="Ohm R."/>
            <person name="Pangilinan J."/>
            <person name="Park H.-J."/>
            <person name="Ramirez L."/>
            <person name="Alfaro M."/>
            <person name="Sun H."/>
            <person name="Tritt A."/>
            <person name="Yoshinaga Y."/>
            <person name="Zwiers L.-H."/>
            <person name="Turgeon B."/>
            <person name="Goodwin S."/>
            <person name="Spatafora J."/>
            <person name="Crous P."/>
            <person name="Grigoriev I."/>
        </authorList>
    </citation>
    <scope>NUCLEOTIDE SEQUENCE</scope>
    <source>
        <strain evidence="8">CBS 627.86</strain>
    </source>
</reference>
<evidence type="ECO:0000313" key="9">
    <source>
        <dbReference type="Proteomes" id="UP000799770"/>
    </source>
</evidence>
<dbReference type="GO" id="GO:0000390">
    <property type="term" value="P:spliceosomal complex disassembly"/>
    <property type="evidence" value="ECO:0007669"/>
    <property type="project" value="TreeGrafter"/>
</dbReference>
<dbReference type="AlphaFoldDB" id="A0A6A5YYC0"/>
<sequence>MGDNKDLEDLAKSTSEDFYLLLGVSFDCTEAEIKRAYRKTSLIYHPDKNPDDKNAADKFILLGIARDILSSTTLKAEYDRQRSRKKERALATEMFDSRRRKMKEDLEAQERGAASALNNLKRKRQDEMNDEEKKQHEIQRIGEENRKKMKQMMEKRERERQEEEASFMEPSPEAEVKPPQPGQTAEIERTVRVRFAREGESASWDKDKISNMFAKYGKIDSIVMGKDKKIRLSGEKHKKVLAIVFIVYTRLDHAHAAVLDGKQDHPALESVAWAAGAPDVKSPTNGEFSAPSTPQSTPNKFRASFNSFTRGVGATPGTPSFSFSPKTPNGASLEELTMMRLKQAEKKRLEDQIRKQEAAEEASAQV</sequence>
<evidence type="ECO:0000256" key="2">
    <source>
        <dbReference type="ARBA" id="ARBA00004496"/>
    </source>
</evidence>
<comment type="subcellular location">
    <subcellularLocation>
        <location evidence="2">Cytoplasm</location>
    </subcellularLocation>
    <subcellularLocation>
        <location evidence="1">Nucleus</location>
    </subcellularLocation>
</comment>
<accession>A0A6A5YYC0</accession>
<evidence type="ECO:0000259" key="7">
    <source>
        <dbReference type="PROSITE" id="PS50076"/>
    </source>
</evidence>
<dbReference type="InterPro" id="IPR001623">
    <property type="entry name" value="DnaJ_domain"/>
</dbReference>
<dbReference type="PROSITE" id="PS50076">
    <property type="entry name" value="DNAJ_2"/>
    <property type="match status" value="1"/>
</dbReference>
<evidence type="ECO:0000256" key="6">
    <source>
        <dbReference type="SAM" id="MobiDB-lite"/>
    </source>
</evidence>
<gene>
    <name evidence="8" type="ORF">BDV96DRAFT_582418</name>
</gene>
<keyword evidence="5" id="KW-0539">Nucleus</keyword>
<dbReference type="InterPro" id="IPR012677">
    <property type="entry name" value="Nucleotide-bd_a/b_plait_sf"/>
</dbReference>
<dbReference type="EMBL" id="ML977334">
    <property type="protein sequence ID" value="KAF2111577.1"/>
    <property type="molecule type" value="Genomic_DNA"/>
</dbReference>
<evidence type="ECO:0000256" key="1">
    <source>
        <dbReference type="ARBA" id="ARBA00004123"/>
    </source>
</evidence>
<dbReference type="SMART" id="SM00271">
    <property type="entry name" value="DnaJ"/>
    <property type="match status" value="1"/>
</dbReference>
<feature type="region of interest" description="Disordered" evidence="6">
    <location>
        <begin position="279"/>
        <end position="330"/>
    </location>
</feature>
<dbReference type="InterPro" id="IPR052094">
    <property type="entry name" value="Pre-mRNA-splicing_ERAD"/>
</dbReference>
<proteinExistence type="predicted"/>
<dbReference type="PRINTS" id="PR00625">
    <property type="entry name" value="JDOMAIN"/>
</dbReference>
<dbReference type="OrthoDB" id="376357at2759"/>
<feature type="compositionally biased region" description="Basic and acidic residues" evidence="6">
    <location>
        <begin position="124"/>
        <end position="163"/>
    </location>
</feature>
<evidence type="ECO:0000256" key="5">
    <source>
        <dbReference type="ARBA" id="ARBA00023242"/>
    </source>
</evidence>
<dbReference type="InterPro" id="IPR036869">
    <property type="entry name" value="J_dom_sf"/>
</dbReference>
<keyword evidence="3" id="KW-0963">Cytoplasm</keyword>
<name>A0A6A5YYC0_9PLEO</name>
<feature type="compositionally biased region" description="Polar residues" evidence="6">
    <location>
        <begin position="317"/>
        <end position="330"/>
    </location>
</feature>
<dbReference type="GO" id="GO:0003676">
    <property type="term" value="F:nucleic acid binding"/>
    <property type="evidence" value="ECO:0007669"/>
    <property type="project" value="InterPro"/>
</dbReference>
<evidence type="ECO:0000313" key="8">
    <source>
        <dbReference type="EMBL" id="KAF2111577.1"/>
    </source>
</evidence>